<evidence type="ECO:0000313" key="2">
    <source>
        <dbReference type="Proteomes" id="UP000001920"/>
    </source>
</evidence>
<proteinExistence type="predicted"/>
<sequence>MIRRPFSRTATSNSASPIFNFPSFADTGNKAFSFFAATAFLEDSFLCSAVIFAARALPPLAFPLTSSFFMSISRVVIDKSIIHMHVVTCNI</sequence>
<evidence type="ECO:0000313" key="1">
    <source>
        <dbReference type="EMBL" id="BAB87983.1"/>
    </source>
</evidence>
<dbReference type="Proteomes" id="UP000001920">
    <property type="component" value="Genome"/>
</dbReference>
<organism evidence="1 2">
    <name type="scientific">Stx2 converting phage I</name>
    <dbReference type="NCBI Taxonomy" id="180816"/>
    <lineage>
        <taxon>Viruses</taxon>
        <taxon>Duplodnaviria</taxon>
        <taxon>Heunggongvirae</taxon>
        <taxon>Uroviricota</taxon>
        <taxon>Caudoviricetes</taxon>
        <taxon>Sepvirinae</taxon>
        <taxon>Traversvirus</taxon>
        <taxon>Traversvirus tv933W</taxon>
    </lineage>
</organism>
<name>Q8SC40_9CAUD</name>
<accession>Q8SC40</accession>
<protein>
    <submittedName>
        <fullName evidence="1">Uncharacterized protein</fullName>
    </submittedName>
</protein>
<reference evidence="1 2" key="1">
    <citation type="journal article" date="2003" name="Gene">
        <title>Distinctiveness of the genomic sequence of Shiga toxin 2-converting phage isolated from Escherichia coli O157:H7 Okayama strain as compared to other Shiga toxin 2-converting phages.</title>
        <authorList>
            <person name="Sato T."/>
            <person name="Shimizu T."/>
            <person name="Watarai M."/>
            <person name="Kobayashi M."/>
            <person name="Kano S."/>
            <person name="Hamabata T."/>
            <person name="Takeda Y."/>
            <person name="Yamasaki S."/>
        </authorList>
    </citation>
    <scope>NUCLEOTIDE SEQUENCE</scope>
    <source>
        <strain evidence="1">Stx2 phage-I</strain>
    </source>
</reference>
<dbReference type="EMBL" id="AP004402">
    <property type="protein sequence ID" value="BAB87983.1"/>
    <property type="molecule type" value="Genomic_DNA"/>
</dbReference>